<dbReference type="PRINTS" id="PR00762">
    <property type="entry name" value="CLCHANNEL"/>
</dbReference>
<dbReference type="SUPFAM" id="SSF81340">
    <property type="entry name" value="Clc chloride channel"/>
    <property type="match status" value="1"/>
</dbReference>
<proteinExistence type="inferred from homology"/>
<dbReference type="InterPro" id="IPR046342">
    <property type="entry name" value="CBS_dom_sf"/>
</dbReference>
<feature type="transmembrane region" description="Helical" evidence="9">
    <location>
        <begin position="276"/>
        <end position="298"/>
    </location>
</feature>
<evidence type="ECO:0000256" key="8">
    <source>
        <dbReference type="PROSITE-ProRule" id="PRU00703"/>
    </source>
</evidence>
<comment type="similarity">
    <text evidence="9">Belongs to the chloride channel (TC 2.A.49) family.</text>
</comment>
<dbReference type="InterPro" id="IPR014743">
    <property type="entry name" value="Cl-channel_core"/>
</dbReference>
<dbReference type="GO" id="GO:0005794">
    <property type="term" value="C:Golgi apparatus"/>
    <property type="evidence" value="ECO:0007669"/>
    <property type="project" value="TreeGrafter"/>
</dbReference>
<evidence type="ECO:0000256" key="9">
    <source>
        <dbReference type="RuleBase" id="RU361221"/>
    </source>
</evidence>
<accession>A0A7I4Y560</accession>
<dbReference type="OrthoDB" id="44789at2759"/>
<dbReference type="SUPFAM" id="SSF54631">
    <property type="entry name" value="CBS-domain pair"/>
    <property type="match status" value="1"/>
</dbReference>
<dbReference type="GO" id="GO:0005247">
    <property type="term" value="F:voltage-gated chloride channel activity"/>
    <property type="evidence" value="ECO:0007669"/>
    <property type="project" value="TreeGrafter"/>
</dbReference>
<dbReference type="GO" id="GO:0005769">
    <property type="term" value="C:early endosome"/>
    <property type="evidence" value="ECO:0007669"/>
    <property type="project" value="TreeGrafter"/>
</dbReference>
<keyword evidence="11" id="KW-1185">Reference proteome</keyword>
<dbReference type="CDD" id="cd04591">
    <property type="entry name" value="CBS_pair_voltage-gated_CLC_euk_bac"/>
    <property type="match status" value="1"/>
</dbReference>
<evidence type="ECO:0000256" key="3">
    <source>
        <dbReference type="ARBA" id="ARBA00022692"/>
    </source>
</evidence>
<keyword evidence="5 9" id="KW-0406">Ion transport</keyword>
<dbReference type="GO" id="GO:0008021">
    <property type="term" value="C:synaptic vesicle"/>
    <property type="evidence" value="ECO:0007669"/>
    <property type="project" value="TreeGrafter"/>
</dbReference>
<feature type="domain" description="CBS" evidence="10">
    <location>
        <begin position="791"/>
        <end position="847"/>
    </location>
</feature>
<protein>
    <recommendedName>
        <fullName evidence="9">Chloride channel protein</fullName>
    </recommendedName>
</protein>
<dbReference type="GO" id="GO:0010008">
    <property type="term" value="C:endosome membrane"/>
    <property type="evidence" value="ECO:0007669"/>
    <property type="project" value="UniProtKB-SubCell"/>
</dbReference>
<comment type="subcellular location">
    <subcellularLocation>
        <location evidence="1">Endosome membrane</location>
        <topology evidence="1">Multi-pass membrane protein</topology>
    </subcellularLocation>
    <subcellularLocation>
        <location evidence="9">Membrane</location>
        <topology evidence="9">Multi-pass membrane protein</topology>
    </subcellularLocation>
</comment>
<dbReference type="Gene3D" id="3.10.580.20">
    <property type="match status" value="1"/>
</dbReference>
<dbReference type="WBParaSite" id="HCON_00053445-00001">
    <property type="protein sequence ID" value="HCON_00053445-00001"/>
    <property type="gene ID" value="HCON_00053445"/>
</dbReference>
<keyword evidence="8" id="KW-0129">CBS domain</keyword>
<feature type="transmembrane region" description="Helical" evidence="9">
    <location>
        <begin position="406"/>
        <end position="428"/>
    </location>
</feature>
<evidence type="ECO:0000259" key="10">
    <source>
        <dbReference type="PROSITE" id="PS51371"/>
    </source>
</evidence>
<feature type="transmembrane region" description="Helical" evidence="9">
    <location>
        <begin position="368"/>
        <end position="385"/>
    </location>
</feature>
<dbReference type="PANTHER" id="PTHR45711">
    <property type="entry name" value="CHLORIDE CHANNEL PROTEIN"/>
    <property type="match status" value="1"/>
</dbReference>
<evidence type="ECO:0000256" key="1">
    <source>
        <dbReference type="ARBA" id="ARBA00004337"/>
    </source>
</evidence>
<dbReference type="CDD" id="cd03684">
    <property type="entry name" value="ClC_3_like"/>
    <property type="match status" value="1"/>
</dbReference>
<evidence type="ECO:0000256" key="5">
    <source>
        <dbReference type="ARBA" id="ARBA00023065"/>
    </source>
</evidence>
<dbReference type="SMART" id="SM00116">
    <property type="entry name" value="CBS"/>
    <property type="match status" value="2"/>
</dbReference>
<dbReference type="InterPro" id="IPR001807">
    <property type="entry name" value="ClC"/>
</dbReference>
<dbReference type="Gene3D" id="1.10.3080.10">
    <property type="entry name" value="Clc chloride channel"/>
    <property type="match status" value="1"/>
</dbReference>
<dbReference type="Pfam" id="PF00571">
    <property type="entry name" value="CBS"/>
    <property type="match status" value="2"/>
</dbReference>
<evidence type="ECO:0000256" key="4">
    <source>
        <dbReference type="ARBA" id="ARBA00022989"/>
    </source>
</evidence>
<dbReference type="Pfam" id="PF00654">
    <property type="entry name" value="Voltage_CLC"/>
    <property type="match status" value="1"/>
</dbReference>
<dbReference type="Proteomes" id="UP000025227">
    <property type="component" value="Unplaced"/>
</dbReference>
<dbReference type="GO" id="GO:0005886">
    <property type="term" value="C:plasma membrane"/>
    <property type="evidence" value="ECO:0007669"/>
    <property type="project" value="TreeGrafter"/>
</dbReference>
<keyword evidence="2 9" id="KW-0813">Transport</keyword>
<evidence type="ECO:0000256" key="6">
    <source>
        <dbReference type="ARBA" id="ARBA00023136"/>
    </source>
</evidence>
<evidence type="ECO:0000313" key="11">
    <source>
        <dbReference type="Proteomes" id="UP000025227"/>
    </source>
</evidence>
<feature type="transmembrane region" description="Helical" evidence="9">
    <location>
        <begin position="592"/>
        <end position="611"/>
    </location>
</feature>
<keyword evidence="3 9" id="KW-0812">Transmembrane</keyword>
<keyword evidence="7 9" id="KW-0868">Chloride</keyword>
<sequence>MRKLLGEEEPESESLIASPTRTVYSAVSSRRGFQFTQTSPWKKLFKMEHRNREISLDDVEINEPALVHVDASGGGYASFNSAGHSQDREDEDFAMDNSPPLFSKYGDFHTIDWQRDLARDRLRHKLIVGKRADFPWGIIQSAWDAGAGWICVLMVGLAAGATAGVIDIGARWMSDLKDGVCAGRFWLDREHCCWSSNDTVYKDSDCGAWLAWPEMLNYYGKNPFFYLLEFLFYVGWAVLMATLAVVFVKVFAPYACGSGIPEIKCILSGFIIRGYLGKWTFIIKSVGLILASASGLSLGKEGPMVHLACCIGNIFSYLFPKYGMNEAKKREILSASAAAGVSVAFGAPIGGVLFSLEEASYYFPLKTMWRSFFCALVAGIILRIVNPFGSDQTSLFHVDYMMKWTFVELIPFAGLGLFGGILGSLFIFGNIRWSRFRKTSKTLGGNPIYEVIVVTFLTAAISYFNPYMRKSASSMIKQLFDRCGPEDYMLNLCDYQNKTFTSNKVDDNYHTGVFGSGVQSAFWQLIMALIFKFIFTIFTFGIKVPCGLFVPSIAMGAIAGRLVGMSMEGIFQSFQTQGGHSSYWSCQIGKDCVMPGLYAMVGAAAVLGGVTRMTVSLVVIMFELTGSLEFIVPTMVATMFSKWIGDAICKTGIYDAHIELNGYPFLDNKEEYPYSTIAIQVMRPSPAVAPSSIAPENQHERNDLAVIVQDGMSVGDIEQLLRETNFNGFPVVVSTNSMYLVGFVTRRDLQLALHAARKTQPYVVTDSLAYFSNQVPESTAGGPAPLRLRKIIDLAPMTVTDQTPMETVIDMFRKLGLRQVLVTKNGKVLGIITKKDILQFMRNAQSGFTNPNFK</sequence>
<evidence type="ECO:0000256" key="2">
    <source>
        <dbReference type="ARBA" id="ARBA00022448"/>
    </source>
</evidence>
<dbReference type="InterPro" id="IPR000644">
    <property type="entry name" value="CBS_dom"/>
</dbReference>
<evidence type="ECO:0000256" key="7">
    <source>
        <dbReference type="ARBA" id="ARBA00023214"/>
    </source>
</evidence>
<dbReference type="OMA" id="MFLKINM"/>
<feature type="transmembrane region" description="Helical" evidence="9">
    <location>
        <begin position="332"/>
        <end position="356"/>
    </location>
</feature>
<keyword evidence="4 9" id="KW-1133">Transmembrane helix</keyword>
<dbReference type="PANTHER" id="PTHR45711:SF6">
    <property type="entry name" value="CHLORIDE CHANNEL PROTEIN"/>
    <property type="match status" value="1"/>
</dbReference>
<dbReference type="AlphaFoldDB" id="A0A7I4Y560"/>
<evidence type="ECO:0000313" key="12">
    <source>
        <dbReference type="WBParaSite" id="HCON_00053445-00001"/>
    </source>
</evidence>
<feature type="domain" description="CBS" evidence="10">
    <location>
        <begin position="699"/>
        <end position="759"/>
    </location>
</feature>
<feature type="transmembrane region" description="Helical" evidence="9">
    <location>
        <begin position="617"/>
        <end position="640"/>
    </location>
</feature>
<dbReference type="FunFam" id="1.10.3080.10:FF:000011">
    <property type="entry name" value="Chloride channel protein"/>
    <property type="match status" value="1"/>
</dbReference>
<reference evidence="12" key="1">
    <citation type="submission" date="2020-12" db="UniProtKB">
        <authorList>
            <consortium name="WormBaseParasite"/>
        </authorList>
    </citation>
    <scope>IDENTIFICATION</scope>
    <source>
        <strain evidence="12">MHco3</strain>
    </source>
</reference>
<keyword evidence="6 9" id="KW-0472">Membrane</keyword>
<feature type="transmembrane region" description="Helical" evidence="9">
    <location>
        <begin position="146"/>
        <end position="166"/>
    </location>
</feature>
<name>A0A7I4Y560_HAECO</name>
<feature type="transmembrane region" description="Helical" evidence="9">
    <location>
        <begin position="521"/>
        <end position="542"/>
    </location>
</feature>
<dbReference type="PROSITE" id="PS51371">
    <property type="entry name" value="CBS"/>
    <property type="match status" value="2"/>
</dbReference>
<feature type="transmembrane region" description="Helical" evidence="9">
    <location>
        <begin position="448"/>
        <end position="468"/>
    </location>
</feature>
<feature type="transmembrane region" description="Helical" evidence="9">
    <location>
        <begin position="304"/>
        <end position="320"/>
    </location>
</feature>
<dbReference type="Gene3D" id="3.90.1280.20">
    <property type="match status" value="1"/>
</dbReference>
<organism evidence="11 12">
    <name type="scientific">Haemonchus contortus</name>
    <name type="common">Barber pole worm</name>
    <dbReference type="NCBI Taxonomy" id="6289"/>
    <lineage>
        <taxon>Eukaryota</taxon>
        <taxon>Metazoa</taxon>
        <taxon>Ecdysozoa</taxon>
        <taxon>Nematoda</taxon>
        <taxon>Chromadorea</taxon>
        <taxon>Rhabditida</taxon>
        <taxon>Rhabditina</taxon>
        <taxon>Rhabditomorpha</taxon>
        <taxon>Strongyloidea</taxon>
        <taxon>Trichostrongylidae</taxon>
        <taxon>Haemonchus</taxon>
    </lineage>
</organism>
<feature type="transmembrane region" description="Helical" evidence="9">
    <location>
        <begin position="230"/>
        <end position="255"/>
    </location>
</feature>